<evidence type="ECO:0000313" key="1">
    <source>
        <dbReference type="EMBL" id="CAE7544858.1"/>
    </source>
</evidence>
<sequence length="298" mass="32542">MPMNCRIPSRLRCDQACMGRLDSWLLAPSTSTAKKCRTIVTGGRKPACAHLYQDGSVAIEGPSHLIIDFCRVQNRLFDVRQIAATSSAFAALRGDGAVETWGNPNQGGDSTAVQSQLQEVKSLAATDVAFAALRHDGTVVTWGDPYDGGDSRMVRNELKEVEQIAACSCAFAALLGSGRIVTWGDHFDDEGPIRELRHVREIRGLQAHAAFAALLRDGTVVTWQEPELRPSAATQRLLRGVVKLESSGHGFVALRSDGVKVSWGDNLEDVHRPDRRRAVGDRVKISSERNRLKLQHGP</sequence>
<dbReference type="AlphaFoldDB" id="A0A812TQY8"/>
<dbReference type="InterPro" id="IPR009091">
    <property type="entry name" value="RCC1/BLIP-II"/>
</dbReference>
<protein>
    <submittedName>
        <fullName evidence="1">HERC1 protein</fullName>
    </submittedName>
</protein>
<proteinExistence type="predicted"/>
<dbReference type="InterPro" id="IPR051553">
    <property type="entry name" value="Ran_GTPase-activating"/>
</dbReference>
<accession>A0A812TQY8</accession>
<comment type="caution">
    <text evidence="1">The sequence shown here is derived from an EMBL/GenBank/DDBJ whole genome shotgun (WGS) entry which is preliminary data.</text>
</comment>
<keyword evidence="2" id="KW-1185">Reference proteome</keyword>
<gene>
    <name evidence="1" type="primary">HERC1</name>
    <name evidence="1" type="ORF">SNAT2548_LOCUS30568</name>
</gene>
<dbReference type="SUPFAM" id="SSF50985">
    <property type="entry name" value="RCC1/BLIP-II"/>
    <property type="match status" value="1"/>
</dbReference>
<dbReference type="Gene3D" id="2.130.10.30">
    <property type="entry name" value="Regulator of chromosome condensation 1/beta-lactamase-inhibitor protein II"/>
    <property type="match status" value="1"/>
</dbReference>
<dbReference type="PANTHER" id="PTHR45982:SF1">
    <property type="entry name" value="REGULATOR OF CHROMOSOME CONDENSATION"/>
    <property type="match status" value="1"/>
</dbReference>
<dbReference type="Proteomes" id="UP000604046">
    <property type="component" value="Unassembled WGS sequence"/>
</dbReference>
<dbReference type="PANTHER" id="PTHR45982">
    <property type="entry name" value="REGULATOR OF CHROMOSOME CONDENSATION"/>
    <property type="match status" value="1"/>
</dbReference>
<dbReference type="EMBL" id="CAJNDS010002612">
    <property type="protein sequence ID" value="CAE7544858.1"/>
    <property type="molecule type" value="Genomic_DNA"/>
</dbReference>
<dbReference type="OrthoDB" id="10326657at2759"/>
<evidence type="ECO:0000313" key="2">
    <source>
        <dbReference type="Proteomes" id="UP000604046"/>
    </source>
</evidence>
<organism evidence="1 2">
    <name type="scientific">Symbiodinium natans</name>
    <dbReference type="NCBI Taxonomy" id="878477"/>
    <lineage>
        <taxon>Eukaryota</taxon>
        <taxon>Sar</taxon>
        <taxon>Alveolata</taxon>
        <taxon>Dinophyceae</taxon>
        <taxon>Suessiales</taxon>
        <taxon>Symbiodiniaceae</taxon>
        <taxon>Symbiodinium</taxon>
    </lineage>
</organism>
<name>A0A812TQY8_9DINO</name>
<reference evidence="1" key="1">
    <citation type="submission" date="2021-02" db="EMBL/GenBank/DDBJ databases">
        <authorList>
            <person name="Dougan E. K."/>
            <person name="Rhodes N."/>
            <person name="Thang M."/>
            <person name="Chan C."/>
        </authorList>
    </citation>
    <scope>NUCLEOTIDE SEQUENCE</scope>
</reference>